<evidence type="ECO:0000256" key="1">
    <source>
        <dbReference type="SAM" id="MobiDB-lite"/>
    </source>
</evidence>
<feature type="region of interest" description="Disordered" evidence="1">
    <location>
        <begin position="1"/>
        <end position="93"/>
    </location>
</feature>
<feature type="compositionally biased region" description="Polar residues" evidence="1">
    <location>
        <begin position="11"/>
        <end position="26"/>
    </location>
</feature>
<organism evidence="2 4">
    <name type="scientific">Rotaria sordida</name>
    <dbReference type="NCBI Taxonomy" id="392033"/>
    <lineage>
        <taxon>Eukaryota</taxon>
        <taxon>Metazoa</taxon>
        <taxon>Spiralia</taxon>
        <taxon>Gnathifera</taxon>
        <taxon>Rotifera</taxon>
        <taxon>Eurotatoria</taxon>
        <taxon>Bdelloidea</taxon>
        <taxon>Philodinida</taxon>
        <taxon>Philodinidae</taxon>
        <taxon>Rotaria</taxon>
    </lineage>
</organism>
<dbReference type="Proteomes" id="UP000663889">
    <property type="component" value="Unassembled WGS sequence"/>
</dbReference>
<feature type="compositionally biased region" description="Polar residues" evidence="1">
    <location>
        <begin position="74"/>
        <end position="86"/>
    </location>
</feature>
<dbReference type="OrthoDB" id="10015001at2759"/>
<dbReference type="Proteomes" id="UP000663882">
    <property type="component" value="Unassembled WGS sequence"/>
</dbReference>
<dbReference type="AlphaFoldDB" id="A0A814AZQ9"/>
<evidence type="ECO:0000313" key="2">
    <source>
        <dbReference type="EMBL" id="CAF0920777.1"/>
    </source>
</evidence>
<sequence>MTKEQLEQKQKQAFNTRNNRFEPQSPSKDHRDTDKTRDPGIGSSYNSTHASGQQINGFSSTSKSAITHDPSASGGASQNDQATGGNISEGKCPVCFMIYPPTMEEYDRRRHVQEHFNDN</sequence>
<evidence type="ECO:0000313" key="3">
    <source>
        <dbReference type="EMBL" id="CAF0988544.1"/>
    </source>
</evidence>
<accession>A0A814AZQ9</accession>
<evidence type="ECO:0000313" key="4">
    <source>
        <dbReference type="Proteomes" id="UP000663882"/>
    </source>
</evidence>
<reference evidence="2" key="1">
    <citation type="submission" date="2021-02" db="EMBL/GenBank/DDBJ databases">
        <authorList>
            <person name="Nowell W R."/>
        </authorList>
    </citation>
    <scope>NUCLEOTIDE SEQUENCE</scope>
</reference>
<feature type="compositionally biased region" description="Basic and acidic residues" evidence="1">
    <location>
        <begin position="1"/>
        <end position="10"/>
    </location>
</feature>
<feature type="compositionally biased region" description="Polar residues" evidence="1">
    <location>
        <begin position="43"/>
        <end position="65"/>
    </location>
</feature>
<protein>
    <submittedName>
        <fullName evidence="2">Uncharacterized protein</fullName>
    </submittedName>
</protein>
<name>A0A814AZQ9_9BILA</name>
<dbReference type="EMBL" id="CAJNOU010000408">
    <property type="protein sequence ID" value="CAF0988544.1"/>
    <property type="molecule type" value="Genomic_DNA"/>
</dbReference>
<gene>
    <name evidence="2" type="ORF">RFH988_LOCUS9982</name>
    <name evidence="3" type="ORF">SEV965_LOCUS10142</name>
</gene>
<feature type="compositionally biased region" description="Basic and acidic residues" evidence="1">
    <location>
        <begin position="27"/>
        <end position="38"/>
    </location>
</feature>
<comment type="caution">
    <text evidence="2">The sequence shown here is derived from an EMBL/GenBank/DDBJ whole genome shotgun (WGS) entry which is preliminary data.</text>
</comment>
<proteinExistence type="predicted"/>
<dbReference type="EMBL" id="CAJNOO010000365">
    <property type="protein sequence ID" value="CAF0920777.1"/>
    <property type="molecule type" value="Genomic_DNA"/>
</dbReference>